<accession>A0ABU9E8Z3</accession>
<dbReference type="SUPFAM" id="SSF52540">
    <property type="entry name" value="P-loop containing nucleoside triphosphate hydrolases"/>
    <property type="match status" value="1"/>
</dbReference>
<dbReference type="NCBIfam" id="TIGR00231">
    <property type="entry name" value="small_GTP"/>
    <property type="match status" value="1"/>
</dbReference>
<protein>
    <recommendedName>
        <fullName evidence="2">Selenocysteine-specific elongation factor</fullName>
    </recommendedName>
    <alternativeName>
        <fullName evidence="8">SelB translation factor</fullName>
    </alternativeName>
</protein>
<dbReference type="PROSITE" id="PS00301">
    <property type="entry name" value="G_TR_1"/>
    <property type="match status" value="1"/>
</dbReference>
<dbReference type="SUPFAM" id="SSF46785">
    <property type="entry name" value="Winged helix' DNA-binding domain"/>
    <property type="match status" value="2"/>
</dbReference>
<keyword evidence="4" id="KW-0547">Nucleotide-binding</keyword>
<evidence type="ECO:0000256" key="5">
    <source>
        <dbReference type="ARBA" id="ARBA00022917"/>
    </source>
</evidence>
<dbReference type="InterPro" id="IPR000795">
    <property type="entry name" value="T_Tr_GTP-bd_dom"/>
</dbReference>
<comment type="caution">
    <text evidence="10">The sequence shown here is derived from an EMBL/GenBank/DDBJ whole genome shotgun (WGS) entry which is preliminary data.</text>
</comment>
<sequence>MHAAILGTAGHIDHGKTALVGALTGVDTDRLKEEKERGITIDLGFAELRGEGLRLGVVDVPGHEGFVRNMLAGATGMDLALLVVAGDEGVMPQTREHLAILSLLGVRRLVVAITKVDLVEAEWLELVEDEVRERIADEGWEEAPILRVSSRTGEGVEALRERLLSEGAAAARGRDDDLLALPVDRVFTVRGTGTVVTGTLLSGRVSVGDRVRLMPDGLGARVRGVQVHGADVESAGPGTRTAVALTGDGVERQSVERGQLLVRHPSWEAAHRVTVSFRVLPETGWTLRHNQRVRVHLGTAEVMARCVLFGDEELEGGREGWGQLRLEAPITTRAGERGVLRSYSPVTTIAGVRVLEPAAPRRNRRSDPVDLALAGVVAPEPRERVEGVLHRAGEAGVPVDALPLLTGFAPALLDDPVAALRAEGALTTAQGRLVGGPIVERWAAEFSDTIDRAHADRPWSPGVSLDALRARVPVGAAEGLADALIARLESEGAIEVRGSLVRRSGFEVVLDEDRRRLRDELLEVIGTAGLAAPFVEELPERLRQDAAFEAILAALVESGDLVAIDHTLYLAGAVAKEAVVEVTSRLRGRHGLGPADFREALPVTRRHLLPILTWMDREGVTMRDAEGRTVRGSG</sequence>
<keyword evidence="6" id="KW-0342">GTP-binding</keyword>
<dbReference type="InterPro" id="IPR004161">
    <property type="entry name" value="EFTu-like_2"/>
</dbReference>
<dbReference type="Gene3D" id="1.10.10.2770">
    <property type="match status" value="1"/>
</dbReference>
<evidence type="ECO:0000256" key="8">
    <source>
        <dbReference type="ARBA" id="ARBA00031615"/>
    </source>
</evidence>
<dbReference type="Gene3D" id="2.40.30.10">
    <property type="entry name" value="Translation factors"/>
    <property type="match status" value="1"/>
</dbReference>
<dbReference type="Pfam" id="PF09106">
    <property type="entry name" value="WHD_2nd_SelB"/>
    <property type="match status" value="1"/>
</dbReference>
<dbReference type="NCBIfam" id="TIGR00475">
    <property type="entry name" value="selB"/>
    <property type="match status" value="1"/>
</dbReference>
<feature type="domain" description="Tr-type G" evidence="9">
    <location>
        <begin position="1"/>
        <end position="172"/>
    </location>
</feature>
<reference evidence="10 11" key="1">
    <citation type="submission" date="2024-02" db="EMBL/GenBank/DDBJ databases">
        <title>A novel Gemmatimonadota bacterium.</title>
        <authorList>
            <person name="Du Z.-J."/>
            <person name="Ye Y.-Q."/>
        </authorList>
    </citation>
    <scope>NUCLEOTIDE SEQUENCE [LARGE SCALE GENOMIC DNA]</scope>
    <source>
        <strain evidence="10 11">DH-20</strain>
    </source>
</reference>
<proteinExistence type="predicted"/>
<evidence type="ECO:0000313" key="10">
    <source>
        <dbReference type="EMBL" id="MEK9501211.1"/>
    </source>
</evidence>
<dbReference type="InterPro" id="IPR031157">
    <property type="entry name" value="G_TR_CS"/>
</dbReference>
<dbReference type="RefSeq" id="WP_405277353.1">
    <property type="nucleotide sequence ID" value="NZ_JBBHLI010000004.1"/>
</dbReference>
<dbReference type="GO" id="GO:0003746">
    <property type="term" value="F:translation elongation factor activity"/>
    <property type="evidence" value="ECO:0007669"/>
    <property type="project" value="UniProtKB-KW"/>
</dbReference>
<dbReference type="CDD" id="cd15491">
    <property type="entry name" value="selB_III"/>
    <property type="match status" value="1"/>
</dbReference>
<dbReference type="Pfam" id="PF09107">
    <property type="entry name" value="WHD_3rd_SelB"/>
    <property type="match status" value="1"/>
</dbReference>
<dbReference type="EMBL" id="JBBHLI010000004">
    <property type="protein sequence ID" value="MEK9501211.1"/>
    <property type="molecule type" value="Genomic_DNA"/>
</dbReference>
<dbReference type="InterPro" id="IPR009000">
    <property type="entry name" value="Transl_B-barrel_sf"/>
</dbReference>
<dbReference type="Pfam" id="PF03144">
    <property type="entry name" value="GTP_EFTU_D2"/>
    <property type="match status" value="1"/>
</dbReference>
<dbReference type="InterPro" id="IPR005225">
    <property type="entry name" value="Small_GTP-bd"/>
</dbReference>
<keyword evidence="11" id="KW-1185">Reference proteome</keyword>
<evidence type="ECO:0000256" key="1">
    <source>
        <dbReference type="ARBA" id="ARBA00004496"/>
    </source>
</evidence>
<comment type="function">
    <text evidence="7">Translation factor necessary for the incorporation of selenocysteine into proteins. It probably replaces EF-Tu for the insertion of selenocysteine directed by the UGA codon. SelB binds GTP and GDP.</text>
</comment>
<evidence type="ECO:0000256" key="3">
    <source>
        <dbReference type="ARBA" id="ARBA00022490"/>
    </source>
</evidence>
<dbReference type="InterPro" id="IPR050055">
    <property type="entry name" value="EF-Tu_GTPase"/>
</dbReference>
<dbReference type="Pfam" id="PF25461">
    <property type="entry name" value="Beta-barrel_SelB"/>
    <property type="match status" value="1"/>
</dbReference>
<dbReference type="PROSITE" id="PS51722">
    <property type="entry name" value="G_TR_2"/>
    <property type="match status" value="1"/>
</dbReference>
<dbReference type="PANTHER" id="PTHR43721:SF22">
    <property type="entry name" value="ELONGATION FACTOR TU, MITOCHONDRIAL"/>
    <property type="match status" value="1"/>
</dbReference>
<dbReference type="PRINTS" id="PR00315">
    <property type="entry name" value="ELONGATNFCT"/>
</dbReference>
<dbReference type="InterPro" id="IPR027417">
    <property type="entry name" value="P-loop_NTPase"/>
</dbReference>
<evidence type="ECO:0000256" key="2">
    <source>
        <dbReference type="ARBA" id="ARBA00015953"/>
    </source>
</evidence>
<dbReference type="CDD" id="cd04171">
    <property type="entry name" value="SelB"/>
    <property type="match status" value="1"/>
</dbReference>
<evidence type="ECO:0000259" key="9">
    <source>
        <dbReference type="PROSITE" id="PS51722"/>
    </source>
</evidence>
<dbReference type="SUPFAM" id="SSF50447">
    <property type="entry name" value="Translation proteins"/>
    <property type="match status" value="1"/>
</dbReference>
<keyword evidence="5" id="KW-0648">Protein biosynthesis</keyword>
<dbReference type="Pfam" id="PF00009">
    <property type="entry name" value="GTP_EFTU"/>
    <property type="match status" value="1"/>
</dbReference>
<organism evidence="10 11">
    <name type="scientific">Gaopeijia maritima</name>
    <dbReference type="NCBI Taxonomy" id="3119007"/>
    <lineage>
        <taxon>Bacteria</taxon>
        <taxon>Pseudomonadati</taxon>
        <taxon>Gemmatimonadota</taxon>
        <taxon>Longimicrobiia</taxon>
        <taxon>Gaopeijiales</taxon>
        <taxon>Gaopeijiaceae</taxon>
        <taxon>Gaopeijia</taxon>
    </lineage>
</organism>
<dbReference type="InterPro" id="IPR036388">
    <property type="entry name" value="WH-like_DNA-bd_sf"/>
</dbReference>
<dbReference type="InterPro" id="IPR015190">
    <property type="entry name" value="Elong_fac_SelB-wing-hlx_typ-2"/>
</dbReference>
<dbReference type="Gene3D" id="1.10.10.10">
    <property type="entry name" value="Winged helix-like DNA-binding domain superfamily/Winged helix DNA-binding domain"/>
    <property type="match status" value="1"/>
</dbReference>
<dbReference type="Gene3D" id="3.40.50.300">
    <property type="entry name" value="P-loop containing nucleotide triphosphate hydrolases"/>
    <property type="match status" value="1"/>
</dbReference>
<keyword evidence="3" id="KW-0963">Cytoplasm</keyword>
<evidence type="ECO:0000256" key="7">
    <source>
        <dbReference type="ARBA" id="ARBA00025526"/>
    </source>
</evidence>
<gene>
    <name evidence="10" type="primary">selB</name>
    <name evidence="10" type="ORF">WI372_09490</name>
</gene>
<dbReference type="InterPro" id="IPR009001">
    <property type="entry name" value="Transl_elong_EF1A/Init_IF2_C"/>
</dbReference>
<dbReference type="InterPro" id="IPR015191">
    <property type="entry name" value="SelB_WHD4"/>
</dbReference>
<evidence type="ECO:0000256" key="4">
    <source>
        <dbReference type="ARBA" id="ARBA00022741"/>
    </source>
</evidence>
<evidence type="ECO:0000256" key="6">
    <source>
        <dbReference type="ARBA" id="ARBA00023134"/>
    </source>
</evidence>
<dbReference type="SUPFAM" id="SSF50465">
    <property type="entry name" value="EF-Tu/eEF-1alpha/eIF2-gamma C-terminal domain"/>
    <property type="match status" value="1"/>
</dbReference>
<evidence type="ECO:0000313" key="11">
    <source>
        <dbReference type="Proteomes" id="UP001484239"/>
    </source>
</evidence>
<name>A0ABU9E8Z3_9BACT</name>
<dbReference type="InterPro" id="IPR004535">
    <property type="entry name" value="Transl_elong_SelB"/>
</dbReference>
<dbReference type="InterPro" id="IPR057335">
    <property type="entry name" value="Beta-barrel_SelB"/>
</dbReference>
<keyword evidence="10" id="KW-0251">Elongation factor</keyword>
<dbReference type="Proteomes" id="UP001484239">
    <property type="component" value="Unassembled WGS sequence"/>
</dbReference>
<dbReference type="PANTHER" id="PTHR43721">
    <property type="entry name" value="ELONGATION FACTOR TU-RELATED"/>
    <property type="match status" value="1"/>
</dbReference>
<comment type="subcellular location">
    <subcellularLocation>
        <location evidence="1">Cytoplasm</location>
    </subcellularLocation>
</comment>
<dbReference type="InterPro" id="IPR036390">
    <property type="entry name" value="WH_DNA-bd_sf"/>
</dbReference>